<accession>A0A6A1Q2S1</accession>
<evidence type="ECO:0000256" key="2">
    <source>
        <dbReference type="ARBA" id="ARBA00022741"/>
    </source>
</evidence>
<dbReference type="InterPro" id="IPR001019">
    <property type="entry name" value="Gprotein_alpha_su"/>
</dbReference>
<keyword evidence="1" id="KW-0449">Lipoprotein</keyword>
<keyword evidence="5" id="KW-0807">Transducer</keyword>
<dbReference type="SUPFAM" id="SSF52540">
    <property type="entry name" value="P-loop containing nucleoside triphosphate hydrolases"/>
    <property type="match status" value="1"/>
</dbReference>
<dbReference type="GO" id="GO:0001664">
    <property type="term" value="F:G protein-coupled receptor binding"/>
    <property type="evidence" value="ECO:0007669"/>
    <property type="project" value="TreeGrafter"/>
</dbReference>
<name>A0A6A1Q2S1_BALPH</name>
<sequence>MGAGASAEEKHSRELEKKLKEDAEKDARTVKLLLLGKGAGESGKSTIVKQMKGADPAPHGRRIIHQDGYSLEECLEFIAIIYGNTLQSILAIVRAMTTLNIQYGDSARQVCQEMFDVGGQRSERKKWIHCFEGVTCIIFIAALSAYDMVLVEDDEVNRMHESLHLFNSICNHRYFATTSIVLFLNKKDVFSEKIKKAHLSICFPDYNGPNTYEDAGNYIKVQFLELNMRRDVKEIYSHMTCATDTQNVKFVFDAVTDIIIKENLKDCGLF</sequence>
<feature type="binding site" evidence="6">
    <location>
        <begin position="116"/>
        <end position="120"/>
    </location>
    <ligand>
        <name>GTP</name>
        <dbReference type="ChEBI" id="CHEBI:37565"/>
    </ligand>
</feature>
<dbReference type="PANTHER" id="PTHR10218">
    <property type="entry name" value="GTP-BINDING PROTEIN ALPHA SUBUNIT"/>
    <property type="match status" value="1"/>
</dbReference>
<dbReference type="PROSITE" id="PS51882">
    <property type="entry name" value="G_ALPHA"/>
    <property type="match status" value="1"/>
</dbReference>
<protein>
    <recommendedName>
        <fullName evidence="10">Guanine nucleotide-binding protein G(T) subunit alpha-1</fullName>
    </recommendedName>
</protein>
<feature type="binding site" evidence="6">
    <location>
        <position position="242"/>
    </location>
    <ligand>
        <name>GTP</name>
        <dbReference type="ChEBI" id="CHEBI:37565"/>
    </ligand>
</feature>
<dbReference type="GO" id="GO:0007188">
    <property type="term" value="P:adenylate cyclase-modulating G protein-coupled receptor signaling pathway"/>
    <property type="evidence" value="ECO:0007669"/>
    <property type="project" value="TreeGrafter"/>
</dbReference>
<dbReference type="GO" id="GO:0003924">
    <property type="term" value="F:GTPase activity"/>
    <property type="evidence" value="ECO:0007669"/>
    <property type="project" value="InterPro"/>
</dbReference>
<evidence type="ECO:0000313" key="9">
    <source>
        <dbReference type="Proteomes" id="UP000437017"/>
    </source>
</evidence>
<feature type="binding site" evidence="6">
    <location>
        <begin position="185"/>
        <end position="188"/>
    </location>
    <ligand>
        <name>GTP</name>
        <dbReference type="ChEBI" id="CHEBI:37565"/>
    </ligand>
</feature>
<gene>
    <name evidence="8" type="ORF">E2I00_006481</name>
</gene>
<dbReference type="SMART" id="SM00275">
    <property type="entry name" value="G_alpha"/>
    <property type="match status" value="1"/>
</dbReference>
<feature type="compositionally biased region" description="Basic and acidic residues" evidence="7">
    <location>
        <begin position="7"/>
        <end position="22"/>
    </location>
</feature>
<dbReference type="GO" id="GO:0005834">
    <property type="term" value="C:heterotrimeric G-protein complex"/>
    <property type="evidence" value="ECO:0007669"/>
    <property type="project" value="TreeGrafter"/>
</dbReference>
<reference evidence="8 9" key="1">
    <citation type="journal article" date="2019" name="PLoS ONE">
        <title>Genomic analyses reveal an absence of contemporary introgressive admixture between fin whales and blue whales, despite known hybrids.</title>
        <authorList>
            <person name="Westbury M.V."/>
            <person name="Petersen B."/>
            <person name="Lorenzen E.D."/>
        </authorList>
    </citation>
    <scope>NUCLEOTIDE SEQUENCE [LARGE SCALE GENOMIC DNA]</scope>
    <source>
        <strain evidence="8">FinWhale-01</strain>
    </source>
</reference>
<proteinExistence type="predicted"/>
<evidence type="ECO:0000256" key="3">
    <source>
        <dbReference type="ARBA" id="ARBA00022842"/>
    </source>
</evidence>
<dbReference type="InterPro" id="IPR027417">
    <property type="entry name" value="P-loop_NTPase"/>
</dbReference>
<evidence type="ECO:0000256" key="4">
    <source>
        <dbReference type="ARBA" id="ARBA00023134"/>
    </source>
</evidence>
<dbReference type="GO" id="GO:0005737">
    <property type="term" value="C:cytoplasm"/>
    <property type="evidence" value="ECO:0007669"/>
    <property type="project" value="TreeGrafter"/>
</dbReference>
<feature type="region of interest" description="Disordered" evidence="7">
    <location>
        <begin position="1"/>
        <end position="22"/>
    </location>
</feature>
<dbReference type="CDD" id="cd00066">
    <property type="entry name" value="G-alpha"/>
    <property type="match status" value="1"/>
</dbReference>
<dbReference type="Gene3D" id="1.10.400.10">
    <property type="entry name" value="GI Alpha 1, domain 2-like"/>
    <property type="match status" value="1"/>
</dbReference>
<evidence type="ECO:0000256" key="1">
    <source>
        <dbReference type="ARBA" id="ARBA00022707"/>
    </source>
</evidence>
<dbReference type="Proteomes" id="UP000437017">
    <property type="component" value="Unassembled WGS sequence"/>
</dbReference>
<dbReference type="FunFam" id="3.40.50.300:FF:000256">
    <property type="entry name" value="Guanine nucleotide-binding protein G(t) subunit alpha"/>
    <property type="match status" value="1"/>
</dbReference>
<keyword evidence="1" id="KW-0519">Myristate</keyword>
<evidence type="ECO:0008006" key="10">
    <source>
        <dbReference type="Google" id="ProtNLM"/>
    </source>
</evidence>
<dbReference type="EMBL" id="SGJD01000985">
    <property type="protein sequence ID" value="KAB0402458.1"/>
    <property type="molecule type" value="Genomic_DNA"/>
</dbReference>
<dbReference type="GO" id="GO:0007603">
    <property type="term" value="P:phototransduction, visible light"/>
    <property type="evidence" value="ECO:0007669"/>
    <property type="project" value="TreeGrafter"/>
</dbReference>
<evidence type="ECO:0000313" key="8">
    <source>
        <dbReference type="EMBL" id="KAB0402458.1"/>
    </source>
</evidence>
<dbReference type="OrthoDB" id="5817230at2759"/>
<dbReference type="Gene3D" id="3.40.50.300">
    <property type="entry name" value="P-loop containing nucleotide triphosphate hydrolases"/>
    <property type="match status" value="2"/>
</dbReference>
<dbReference type="Pfam" id="PF00503">
    <property type="entry name" value="G-alpha"/>
    <property type="match status" value="2"/>
</dbReference>
<dbReference type="PANTHER" id="PTHR10218:SF67">
    <property type="entry name" value="GUANINE NUCLEOTIDE-BINDING PROTEIN G(T) SUBUNIT ALPHA-1"/>
    <property type="match status" value="1"/>
</dbReference>
<keyword evidence="4 6" id="KW-0342">GTP-binding</keyword>
<evidence type="ECO:0000256" key="7">
    <source>
        <dbReference type="SAM" id="MobiDB-lite"/>
    </source>
</evidence>
<keyword evidence="3" id="KW-0460">Magnesium</keyword>
<comment type="caution">
    <text evidence="8">The sequence shown here is derived from an EMBL/GenBank/DDBJ whole genome shotgun (WGS) entry which is preliminary data.</text>
</comment>
<dbReference type="AlphaFoldDB" id="A0A6A1Q2S1"/>
<dbReference type="GO" id="GO:0050908">
    <property type="term" value="P:detection of light stimulus involved in visual perception"/>
    <property type="evidence" value="ECO:0007669"/>
    <property type="project" value="TreeGrafter"/>
</dbReference>
<evidence type="ECO:0000256" key="5">
    <source>
        <dbReference type="ARBA" id="ARBA00023224"/>
    </source>
</evidence>
<keyword evidence="9" id="KW-1185">Reference proteome</keyword>
<keyword evidence="2 6" id="KW-0547">Nucleotide-binding</keyword>
<dbReference type="InterPro" id="IPR011025">
    <property type="entry name" value="GproteinA_insert"/>
</dbReference>
<dbReference type="GO" id="GO:0005525">
    <property type="term" value="F:GTP binding"/>
    <property type="evidence" value="ECO:0007669"/>
    <property type="project" value="UniProtKB-KW"/>
</dbReference>
<evidence type="ECO:0000256" key="6">
    <source>
        <dbReference type="PIRSR" id="PIRSR601019-1"/>
    </source>
</evidence>
<dbReference type="GO" id="GO:0031683">
    <property type="term" value="F:G-protein beta/gamma-subunit complex binding"/>
    <property type="evidence" value="ECO:0007669"/>
    <property type="project" value="InterPro"/>
</dbReference>
<organism evidence="8 9">
    <name type="scientific">Balaenoptera physalus</name>
    <name type="common">Fin whale</name>
    <name type="synonym">Balaena physalus</name>
    <dbReference type="NCBI Taxonomy" id="9770"/>
    <lineage>
        <taxon>Eukaryota</taxon>
        <taxon>Metazoa</taxon>
        <taxon>Chordata</taxon>
        <taxon>Craniata</taxon>
        <taxon>Vertebrata</taxon>
        <taxon>Euteleostomi</taxon>
        <taxon>Mammalia</taxon>
        <taxon>Eutheria</taxon>
        <taxon>Laurasiatheria</taxon>
        <taxon>Artiodactyla</taxon>
        <taxon>Whippomorpha</taxon>
        <taxon>Cetacea</taxon>
        <taxon>Mysticeti</taxon>
        <taxon>Balaenopteridae</taxon>
        <taxon>Balaenoptera</taxon>
    </lineage>
</organism>